<accession>A0A7V8RBN6</accession>
<keyword evidence="8" id="KW-0175">Coiled coil</keyword>
<dbReference type="GO" id="GO:0015562">
    <property type="term" value="F:efflux transmembrane transporter activity"/>
    <property type="evidence" value="ECO:0007669"/>
    <property type="project" value="InterPro"/>
</dbReference>
<keyword evidence="4" id="KW-1134">Transmembrane beta strand</keyword>
<dbReference type="AlphaFoldDB" id="A0A7V8RBN6"/>
<evidence type="ECO:0000256" key="4">
    <source>
        <dbReference type="ARBA" id="ARBA00022452"/>
    </source>
</evidence>
<feature type="chain" id="PRO_5031227708" evidence="9">
    <location>
        <begin position="20"/>
        <end position="466"/>
    </location>
</feature>
<gene>
    <name evidence="10" type="ORF">FG486_03915</name>
</gene>
<evidence type="ECO:0000256" key="6">
    <source>
        <dbReference type="ARBA" id="ARBA00023136"/>
    </source>
</evidence>
<comment type="subcellular location">
    <subcellularLocation>
        <location evidence="1">Cell outer membrane</location>
    </subcellularLocation>
</comment>
<dbReference type="InterPro" id="IPR051906">
    <property type="entry name" value="TolC-like"/>
</dbReference>
<feature type="coiled-coil region" evidence="8">
    <location>
        <begin position="361"/>
        <end position="395"/>
    </location>
</feature>
<evidence type="ECO:0000313" key="10">
    <source>
        <dbReference type="EMBL" id="MBA1373471.1"/>
    </source>
</evidence>
<dbReference type="SUPFAM" id="SSF56954">
    <property type="entry name" value="Outer membrane efflux proteins (OEP)"/>
    <property type="match status" value="1"/>
</dbReference>
<evidence type="ECO:0000313" key="11">
    <source>
        <dbReference type="Proteomes" id="UP000589292"/>
    </source>
</evidence>
<keyword evidence="3" id="KW-0813">Transport</keyword>
<evidence type="ECO:0000256" key="9">
    <source>
        <dbReference type="SAM" id="SignalP"/>
    </source>
</evidence>
<comment type="caution">
    <text evidence="10">The sequence shown here is derived from an EMBL/GenBank/DDBJ whole genome shotgun (WGS) entry which is preliminary data.</text>
</comment>
<dbReference type="EMBL" id="VDES01000001">
    <property type="protein sequence ID" value="MBA1373471.1"/>
    <property type="molecule type" value="Genomic_DNA"/>
</dbReference>
<evidence type="ECO:0000256" key="1">
    <source>
        <dbReference type="ARBA" id="ARBA00004442"/>
    </source>
</evidence>
<dbReference type="Gene3D" id="1.20.1600.10">
    <property type="entry name" value="Outer membrane efflux proteins (OEP)"/>
    <property type="match status" value="1"/>
</dbReference>
<organism evidence="10 11">
    <name type="scientific">Sphingomonas ursincola</name>
    <dbReference type="NCBI Taxonomy" id="56361"/>
    <lineage>
        <taxon>Bacteria</taxon>
        <taxon>Pseudomonadati</taxon>
        <taxon>Pseudomonadota</taxon>
        <taxon>Alphaproteobacteria</taxon>
        <taxon>Sphingomonadales</taxon>
        <taxon>Sphingomonadaceae</taxon>
        <taxon>Sphingomonas</taxon>
    </lineage>
</organism>
<feature type="signal peptide" evidence="9">
    <location>
        <begin position="1"/>
        <end position="19"/>
    </location>
</feature>
<dbReference type="GO" id="GO:1990281">
    <property type="term" value="C:efflux pump complex"/>
    <property type="evidence" value="ECO:0007669"/>
    <property type="project" value="TreeGrafter"/>
</dbReference>
<comment type="similarity">
    <text evidence="2">Belongs to the outer membrane factor (OMF) (TC 1.B.17) family.</text>
</comment>
<evidence type="ECO:0000256" key="2">
    <source>
        <dbReference type="ARBA" id="ARBA00007613"/>
    </source>
</evidence>
<evidence type="ECO:0000256" key="7">
    <source>
        <dbReference type="ARBA" id="ARBA00023237"/>
    </source>
</evidence>
<evidence type="ECO:0000256" key="5">
    <source>
        <dbReference type="ARBA" id="ARBA00022692"/>
    </source>
</evidence>
<keyword evidence="11" id="KW-1185">Reference proteome</keyword>
<dbReference type="GO" id="GO:0015288">
    <property type="term" value="F:porin activity"/>
    <property type="evidence" value="ECO:0007669"/>
    <property type="project" value="TreeGrafter"/>
</dbReference>
<dbReference type="RefSeq" id="WP_181266504.1">
    <property type="nucleotide sequence ID" value="NZ_BAAAGB010000002.1"/>
</dbReference>
<dbReference type="GO" id="GO:0009279">
    <property type="term" value="C:cell outer membrane"/>
    <property type="evidence" value="ECO:0007669"/>
    <property type="project" value="UniProtKB-SubCell"/>
</dbReference>
<dbReference type="Proteomes" id="UP000589292">
    <property type="component" value="Unassembled WGS sequence"/>
</dbReference>
<evidence type="ECO:0000256" key="8">
    <source>
        <dbReference type="SAM" id="Coils"/>
    </source>
</evidence>
<proteinExistence type="inferred from homology"/>
<keyword evidence="6" id="KW-0472">Membrane</keyword>
<sequence>MFLASGLIGLVLTGQPACAQPTALPIPESDPLAIDMDSDPLLALERQDGGLAAFKQRLQEAATESPAIAEAEARNLEAVAGRRLAKTGQLPAGELSISSFRTLSREFSNDPQNIIERSRARQRTDALISLTQPLIDFGASGDRIAAAEERVTSSEARFTGVAEDVGLRAISAWYDLFAARTLVALGEALDASHVSLGEAIDQRIAQGVSARADRIRIDGTIAAARARLAGFRRAEAGAIARFAELLGPPPERIERAPLPLPIRVPDAESIAQAIETTPAVRAVEAEAKASRRDAEALRADLLPTISASVDAGRYGVFETDIDYDVRARLNVRLRLFGGGDARADQAAARAMADGARADRVRDEALREASIAASDVRALEEQLVALRNNYVAARISRDVLTERFRVARGSLFDVLSAEDAFFTTATAYIQGIVDLDLARYVLLARTGGLLPALGLDRLSPTTWEAVR</sequence>
<keyword evidence="5" id="KW-0812">Transmembrane</keyword>
<keyword evidence="7" id="KW-0998">Cell outer membrane</keyword>
<dbReference type="InterPro" id="IPR003423">
    <property type="entry name" value="OMP_efflux"/>
</dbReference>
<dbReference type="PANTHER" id="PTHR30026">
    <property type="entry name" value="OUTER MEMBRANE PROTEIN TOLC"/>
    <property type="match status" value="1"/>
</dbReference>
<reference evidence="10 11" key="1">
    <citation type="journal article" date="1994" name="Int. J. Syst. Bacteriol.">
        <title>Phylogenetic positions of novel aerobic, bacteriochlorophyll a-containing bacteria and description of Roseococcus thiosulfatophilus gen. nov., sp. nov., Erythromicrobium ramosum gen. nov., sp. nov., and Erythrobacter litoralis sp. nov.</title>
        <authorList>
            <person name="Yurkov V."/>
            <person name="Stackebrandt E."/>
            <person name="Holmes A."/>
            <person name="Fuerst J.A."/>
            <person name="Hugenholtz P."/>
            <person name="Golecki J."/>
            <person name="Gad'on N."/>
            <person name="Gorlenko V.M."/>
            <person name="Kompantseva E.I."/>
            <person name="Drews G."/>
        </authorList>
    </citation>
    <scope>NUCLEOTIDE SEQUENCE [LARGE SCALE GENOMIC DNA]</scope>
    <source>
        <strain evidence="10 11">KR-99</strain>
    </source>
</reference>
<dbReference type="Pfam" id="PF02321">
    <property type="entry name" value="OEP"/>
    <property type="match status" value="2"/>
</dbReference>
<name>A0A7V8RBN6_9SPHN</name>
<dbReference type="PANTHER" id="PTHR30026:SF20">
    <property type="entry name" value="OUTER MEMBRANE PROTEIN TOLC"/>
    <property type="match status" value="1"/>
</dbReference>
<evidence type="ECO:0000256" key="3">
    <source>
        <dbReference type="ARBA" id="ARBA00022448"/>
    </source>
</evidence>
<keyword evidence="9" id="KW-0732">Signal</keyword>
<protein>
    <submittedName>
        <fullName evidence="10">TolC family protein</fullName>
    </submittedName>
</protein>